<evidence type="ECO:0000256" key="6">
    <source>
        <dbReference type="ARBA" id="ARBA00022723"/>
    </source>
</evidence>
<evidence type="ECO:0000256" key="10">
    <source>
        <dbReference type="SAM" id="SignalP"/>
    </source>
</evidence>
<dbReference type="SUPFAM" id="SSF49785">
    <property type="entry name" value="Galactose-binding domain-like"/>
    <property type="match status" value="1"/>
</dbReference>
<evidence type="ECO:0000256" key="5">
    <source>
        <dbReference type="ARBA" id="ARBA00022525"/>
    </source>
</evidence>
<dbReference type="InterPro" id="IPR006585">
    <property type="entry name" value="FTP1"/>
</dbReference>
<comment type="subcellular location">
    <subcellularLocation>
        <location evidence="2">Secreted</location>
    </subcellularLocation>
</comment>
<keyword evidence="9" id="KW-1015">Disulfide bond</keyword>
<dbReference type="RefSeq" id="XP_013883758.1">
    <property type="nucleotide sequence ID" value="XM_014028304.1"/>
</dbReference>
<keyword evidence="6" id="KW-0479">Metal-binding</keyword>
<feature type="signal peptide" evidence="10">
    <location>
        <begin position="1"/>
        <end position="18"/>
    </location>
</feature>
<keyword evidence="12" id="KW-1185">Reference proteome</keyword>
<dbReference type="SMART" id="SM00607">
    <property type="entry name" value="FTP"/>
    <property type="match status" value="1"/>
</dbReference>
<keyword evidence="7" id="KW-0430">Lectin</keyword>
<dbReference type="GeneID" id="106532282"/>
<keyword evidence="10" id="KW-0732">Signal</keyword>
<evidence type="ECO:0000256" key="4">
    <source>
        <dbReference type="ARBA" id="ARBA00011233"/>
    </source>
</evidence>
<gene>
    <name evidence="13 14" type="primary">LOC106532282</name>
</gene>
<dbReference type="RefSeq" id="XP_013883757.1">
    <property type="nucleotide sequence ID" value="XM_014028303.1"/>
</dbReference>
<dbReference type="GO" id="GO:0046872">
    <property type="term" value="F:metal ion binding"/>
    <property type="evidence" value="ECO:0007669"/>
    <property type="project" value="UniProtKB-KW"/>
</dbReference>
<proteinExistence type="inferred from homology"/>
<dbReference type="InterPro" id="IPR008979">
    <property type="entry name" value="Galactose-bd-like_sf"/>
</dbReference>
<organism evidence="12 14">
    <name type="scientific">Austrofundulus limnaeus</name>
    <name type="common">Annual killifish</name>
    <dbReference type="NCBI Taxonomy" id="52670"/>
    <lineage>
        <taxon>Eukaryota</taxon>
        <taxon>Metazoa</taxon>
        <taxon>Chordata</taxon>
        <taxon>Craniata</taxon>
        <taxon>Vertebrata</taxon>
        <taxon>Euteleostomi</taxon>
        <taxon>Actinopterygii</taxon>
        <taxon>Neopterygii</taxon>
        <taxon>Teleostei</taxon>
        <taxon>Neoteleostei</taxon>
        <taxon>Acanthomorphata</taxon>
        <taxon>Ovalentaria</taxon>
        <taxon>Atherinomorphae</taxon>
        <taxon>Cyprinodontiformes</taxon>
        <taxon>Rivulidae</taxon>
        <taxon>Austrofundulus</taxon>
    </lineage>
</organism>
<dbReference type="GO" id="GO:0001868">
    <property type="term" value="P:regulation of complement activation, lectin pathway"/>
    <property type="evidence" value="ECO:0007669"/>
    <property type="project" value="UniProtKB-ARBA"/>
</dbReference>
<feature type="chain" id="PRO_5014289973" evidence="10">
    <location>
        <begin position="19"/>
        <end position="174"/>
    </location>
</feature>
<dbReference type="GO" id="GO:0005576">
    <property type="term" value="C:extracellular region"/>
    <property type="evidence" value="ECO:0007669"/>
    <property type="project" value="UniProtKB-SubCell"/>
</dbReference>
<dbReference type="Pfam" id="PF22633">
    <property type="entry name" value="F5_F8_type_C_2"/>
    <property type="match status" value="1"/>
</dbReference>
<reference evidence="13 14" key="1">
    <citation type="submission" date="2025-04" db="UniProtKB">
        <authorList>
            <consortium name="RefSeq"/>
        </authorList>
    </citation>
    <scope>IDENTIFICATION</scope>
    <source>
        <strain evidence="13 14">Quisiro</strain>
        <tissue evidence="13 14">Liver</tissue>
    </source>
</reference>
<evidence type="ECO:0000256" key="9">
    <source>
        <dbReference type="ARBA" id="ARBA00023157"/>
    </source>
</evidence>
<dbReference type="KEGG" id="alim:106532282"/>
<keyword evidence="5" id="KW-0964">Secreted</keyword>
<dbReference type="InterPro" id="IPR051941">
    <property type="entry name" value="BG_Antigen-Binding_Lectin"/>
</dbReference>
<accession>A0A2I4CUT8</accession>
<keyword evidence="8" id="KW-0106">Calcium</keyword>
<comment type="function">
    <text evidence="1">Acts as a defensive agent. Recognizes blood group fucosylated oligosaccharides including A, B, H and Lewis B-type antigens. Does not recognize Lewis A antigen and has low affinity for monovalent haptens.</text>
</comment>
<evidence type="ECO:0000256" key="2">
    <source>
        <dbReference type="ARBA" id="ARBA00004613"/>
    </source>
</evidence>
<dbReference type="GO" id="GO:0010185">
    <property type="term" value="P:regulation of cellular defense response"/>
    <property type="evidence" value="ECO:0007669"/>
    <property type="project" value="UniProtKB-ARBA"/>
</dbReference>
<dbReference type="PANTHER" id="PTHR45713">
    <property type="entry name" value="FTP DOMAIN-CONTAINING PROTEIN"/>
    <property type="match status" value="1"/>
</dbReference>
<dbReference type="OrthoDB" id="547680at2759"/>
<comment type="similarity">
    <text evidence="3">Belongs to the fucolectin family.</text>
</comment>
<feature type="domain" description="Fucolectin tachylectin-4 pentraxin-1" evidence="11">
    <location>
        <begin position="21"/>
        <end position="170"/>
    </location>
</feature>
<evidence type="ECO:0000256" key="7">
    <source>
        <dbReference type="ARBA" id="ARBA00022734"/>
    </source>
</evidence>
<evidence type="ECO:0000256" key="1">
    <source>
        <dbReference type="ARBA" id="ARBA00002219"/>
    </source>
</evidence>
<dbReference type="Gene3D" id="2.60.120.260">
    <property type="entry name" value="Galactose-binding domain-like"/>
    <property type="match status" value="1"/>
</dbReference>
<sequence length="174" mass="19087">MKHLVLLHLLFFLPAFSASSYENVALRGKATQSQLYRAEWSAFAIASNAIDGNRDSTFFDGSCTHTQTMLNPWWRVDLLDRYVIDHVVITNRGDCCEERISGAQIRIGDSLKDNGIANTLVATISSIPAGGSQTIEFSPAVEGRYVVVVNPGSNKILTLCEVEVYGYLAPTGEQ</sequence>
<evidence type="ECO:0000256" key="3">
    <source>
        <dbReference type="ARBA" id="ARBA00010147"/>
    </source>
</evidence>
<comment type="subunit">
    <text evidence="4">Homotrimer.</text>
</comment>
<dbReference type="GO" id="GO:0042806">
    <property type="term" value="F:fucose binding"/>
    <property type="evidence" value="ECO:0007669"/>
    <property type="project" value="UniProtKB-ARBA"/>
</dbReference>
<dbReference type="Proteomes" id="UP000192220">
    <property type="component" value="Unplaced"/>
</dbReference>
<protein>
    <submittedName>
        <fullName evidence="13 14">Fucolectin-like</fullName>
    </submittedName>
</protein>
<dbReference type="AlphaFoldDB" id="A0A2I4CUT8"/>
<evidence type="ECO:0000313" key="13">
    <source>
        <dbReference type="RefSeq" id="XP_013883757.1"/>
    </source>
</evidence>
<name>A0A2I4CUT8_AUSLI</name>
<evidence type="ECO:0000259" key="11">
    <source>
        <dbReference type="SMART" id="SM00607"/>
    </source>
</evidence>
<dbReference type="PANTHER" id="PTHR45713:SF8">
    <property type="entry name" value="SI:CH211-215K15.4"/>
    <property type="match status" value="1"/>
</dbReference>
<evidence type="ECO:0000256" key="8">
    <source>
        <dbReference type="ARBA" id="ARBA00022837"/>
    </source>
</evidence>
<evidence type="ECO:0000313" key="12">
    <source>
        <dbReference type="Proteomes" id="UP000192220"/>
    </source>
</evidence>
<evidence type="ECO:0000313" key="14">
    <source>
        <dbReference type="RefSeq" id="XP_013883758.1"/>
    </source>
</evidence>